<feature type="domain" description="ABC transporter" evidence="5">
    <location>
        <begin position="7"/>
        <end position="248"/>
    </location>
</feature>
<dbReference type="OrthoDB" id="24644at2157"/>
<organism evidence="6 7">
    <name type="scientific">Methanolobus tindarius DSM 2278</name>
    <dbReference type="NCBI Taxonomy" id="1090322"/>
    <lineage>
        <taxon>Archaea</taxon>
        <taxon>Methanobacteriati</taxon>
        <taxon>Methanobacteriota</taxon>
        <taxon>Stenosarchaea group</taxon>
        <taxon>Methanomicrobia</taxon>
        <taxon>Methanosarcinales</taxon>
        <taxon>Methanosarcinaceae</taxon>
        <taxon>Methanolobus</taxon>
    </lineage>
</organism>
<dbReference type="Gene3D" id="3.40.50.300">
    <property type="entry name" value="P-loop containing nucleotide triphosphate hydrolases"/>
    <property type="match status" value="1"/>
</dbReference>
<dbReference type="AlphaFoldDB" id="W9DPA9"/>
<dbReference type="STRING" id="1090322.MettiDRAFT_0333"/>
<dbReference type="RefSeq" id="WP_023844066.1">
    <property type="nucleotide sequence ID" value="NZ_AZAJ01000001.1"/>
</dbReference>
<dbReference type="EMBL" id="AZAJ01000001">
    <property type="protein sequence ID" value="ETA66930.1"/>
    <property type="molecule type" value="Genomic_DNA"/>
</dbReference>
<evidence type="ECO:0000313" key="7">
    <source>
        <dbReference type="Proteomes" id="UP000019483"/>
    </source>
</evidence>
<dbReference type="InterPro" id="IPR003593">
    <property type="entry name" value="AAA+_ATPase"/>
</dbReference>
<keyword evidence="3" id="KW-0067">ATP-binding</keyword>
<keyword evidence="4" id="KW-1278">Translocase</keyword>
<keyword evidence="7" id="KW-1185">Reference proteome</keyword>
<name>W9DPA9_METTI</name>
<dbReference type="PROSITE" id="PS50893">
    <property type="entry name" value="ABC_TRANSPORTER_2"/>
    <property type="match status" value="1"/>
</dbReference>
<evidence type="ECO:0000256" key="4">
    <source>
        <dbReference type="ARBA" id="ARBA00022967"/>
    </source>
</evidence>
<proteinExistence type="predicted"/>
<dbReference type="Proteomes" id="UP000019483">
    <property type="component" value="Unassembled WGS sequence"/>
</dbReference>
<evidence type="ECO:0000313" key="6">
    <source>
        <dbReference type="EMBL" id="ETA66930.1"/>
    </source>
</evidence>
<dbReference type="InterPro" id="IPR027417">
    <property type="entry name" value="P-loop_NTPase"/>
</dbReference>
<dbReference type="SMART" id="SM00382">
    <property type="entry name" value="AAA"/>
    <property type="match status" value="1"/>
</dbReference>
<keyword evidence="1" id="KW-0813">Transport</keyword>
<dbReference type="CDD" id="cd03214">
    <property type="entry name" value="ABC_Iron-Siderophores_B12_Hemin"/>
    <property type="match status" value="1"/>
</dbReference>
<keyword evidence="2" id="KW-0547">Nucleotide-binding</keyword>
<dbReference type="GO" id="GO:0016887">
    <property type="term" value="F:ATP hydrolysis activity"/>
    <property type="evidence" value="ECO:0007669"/>
    <property type="project" value="InterPro"/>
</dbReference>
<dbReference type="InterPro" id="IPR003439">
    <property type="entry name" value="ABC_transporter-like_ATP-bd"/>
</dbReference>
<reference evidence="6 7" key="1">
    <citation type="submission" date="2013-08" db="EMBL/GenBank/DDBJ databases">
        <authorList>
            <consortium name="DOE Joint Genome Institute"/>
            <person name="Eisen J."/>
            <person name="Huntemann M."/>
            <person name="Han J."/>
            <person name="Chen A."/>
            <person name="Kyrpides N."/>
            <person name="Mavromatis K."/>
            <person name="Markowitz V."/>
            <person name="Palaniappan K."/>
            <person name="Ivanova N."/>
            <person name="Schaumberg A."/>
            <person name="Pati A."/>
            <person name="Liolios K."/>
            <person name="Nordberg H.P."/>
            <person name="Cantor M.N."/>
            <person name="Hua S.X."/>
            <person name="Woyke T."/>
        </authorList>
    </citation>
    <scope>NUCLEOTIDE SEQUENCE [LARGE SCALE GENOMIC DNA]</scope>
    <source>
        <strain evidence="6 7">DSM 2278</strain>
    </source>
</reference>
<dbReference type="PANTHER" id="PTHR42794">
    <property type="entry name" value="HEMIN IMPORT ATP-BINDING PROTEIN HMUV"/>
    <property type="match status" value="1"/>
</dbReference>
<gene>
    <name evidence="6" type="ORF">MettiDRAFT_0333</name>
</gene>
<evidence type="ECO:0000256" key="1">
    <source>
        <dbReference type="ARBA" id="ARBA00022448"/>
    </source>
</evidence>
<dbReference type="PANTHER" id="PTHR42794:SF1">
    <property type="entry name" value="HEMIN IMPORT ATP-BINDING PROTEIN HMUV"/>
    <property type="match status" value="1"/>
</dbReference>
<dbReference type="Pfam" id="PF00005">
    <property type="entry name" value="ABC_tran"/>
    <property type="match status" value="1"/>
</dbReference>
<accession>W9DPA9</accession>
<comment type="caution">
    <text evidence="6">The sequence shown here is derived from an EMBL/GenBank/DDBJ whole genome shotgun (WGS) entry which is preliminary data.</text>
</comment>
<dbReference type="GO" id="GO:0005524">
    <property type="term" value="F:ATP binding"/>
    <property type="evidence" value="ECO:0007669"/>
    <property type="project" value="UniProtKB-KW"/>
</dbReference>
<protein>
    <submittedName>
        <fullName evidence="6">ABC-type cobalamin/Fe3+-siderophore transport system, ATPase component</fullName>
    </submittedName>
</protein>
<dbReference type="SUPFAM" id="SSF52540">
    <property type="entry name" value="P-loop containing nucleoside triphosphate hydrolases"/>
    <property type="match status" value="1"/>
</dbReference>
<evidence type="ECO:0000256" key="2">
    <source>
        <dbReference type="ARBA" id="ARBA00022741"/>
    </source>
</evidence>
<evidence type="ECO:0000259" key="5">
    <source>
        <dbReference type="PROSITE" id="PS50893"/>
    </source>
</evidence>
<sequence length="366" mass="40201">MKDAPLISTSGLSIGYKHRNKESTIVSSNLNLDLMPGELVCLIGPNGAGKSTLIRTLIGMQPGISGDVHLAGKLLSDYSAIEKARVLSVVLTSQVSISHFRAFDVASLGRYPHTGWSGTLSEKDREIVSYSLAAVGASELSSRYMSELSDGEKQKVMIARGLAQDPSVLILDEPTAFLDMPHKIEIMRILKSLSRHPGRAVLLSIHDLDIAMRTADKIWLFNKNGDFYSGAPEDLILKGVFGSAFEMGGVHFDNKKGTFVISPEQKGNVTLIGEDNNDNNEFIWTSHALERAGYSICSDGNCDITIEIQNNNGDTCWRYLNHTAEHDFFSIADMIQFLCRTHEKDSNEKQITDNFSTRLSGGISLQ</sequence>
<evidence type="ECO:0000256" key="3">
    <source>
        <dbReference type="ARBA" id="ARBA00022840"/>
    </source>
</evidence>